<dbReference type="InterPro" id="IPR000700">
    <property type="entry name" value="PAS-assoc_C"/>
</dbReference>
<accession>A0A483CUF4</accession>
<feature type="domain" description="PAC" evidence="11">
    <location>
        <begin position="351"/>
        <end position="401"/>
    </location>
</feature>
<evidence type="ECO:0000259" key="10">
    <source>
        <dbReference type="PROSITE" id="PS50112"/>
    </source>
</evidence>
<comment type="catalytic activity">
    <reaction evidence="1">
        <text>ATP + protein L-histidine = ADP + protein N-phospho-L-histidine.</text>
        <dbReference type="EC" id="2.7.13.3"/>
    </reaction>
</comment>
<evidence type="ECO:0000256" key="2">
    <source>
        <dbReference type="ARBA" id="ARBA00012438"/>
    </source>
</evidence>
<dbReference type="EC" id="2.7.13.3" evidence="2"/>
<evidence type="ECO:0000256" key="6">
    <source>
        <dbReference type="ARBA" id="ARBA00022777"/>
    </source>
</evidence>
<keyword evidence="3" id="KW-0597">Phosphoprotein</keyword>
<dbReference type="AlphaFoldDB" id="A0A483CUF4"/>
<dbReference type="Gene3D" id="3.30.450.20">
    <property type="entry name" value="PAS domain"/>
    <property type="match status" value="2"/>
</dbReference>
<name>A0A483CUF4_9EURY</name>
<keyword evidence="13" id="KW-1185">Reference proteome</keyword>
<dbReference type="Pfam" id="PF13185">
    <property type="entry name" value="GAF_2"/>
    <property type="match status" value="1"/>
</dbReference>
<dbReference type="Gene3D" id="3.30.565.10">
    <property type="entry name" value="Histidine kinase-like ATPase, C-terminal domain"/>
    <property type="match status" value="1"/>
</dbReference>
<keyword evidence="6" id="KW-0418">Kinase</keyword>
<dbReference type="Pfam" id="PF08448">
    <property type="entry name" value="PAS_4"/>
    <property type="match status" value="1"/>
</dbReference>
<dbReference type="NCBIfam" id="TIGR00229">
    <property type="entry name" value="sensory_box"/>
    <property type="match status" value="2"/>
</dbReference>
<dbReference type="PANTHER" id="PTHR41523:SF8">
    <property type="entry name" value="ETHYLENE RESPONSE SENSOR PROTEIN"/>
    <property type="match status" value="1"/>
</dbReference>
<dbReference type="CDD" id="cd00130">
    <property type="entry name" value="PAS"/>
    <property type="match status" value="2"/>
</dbReference>
<dbReference type="SUPFAM" id="SSF55785">
    <property type="entry name" value="PYP-like sensor domain (PAS domain)"/>
    <property type="match status" value="2"/>
</dbReference>
<feature type="domain" description="PAS" evidence="10">
    <location>
        <begin position="279"/>
        <end position="349"/>
    </location>
</feature>
<evidence type="ECO:0000259" key="11">
    <source>
        <dbReference type="PROSITE" id="PS50113"/>
    </source>
</evidence>
<feature type="domain" description="PAS" evidence="10">
    <location>
        <begin position="593"/>
        <end position="643"/>
    </location>
</feature>
<organism evidence="12 13">
    <name type="scientific">Methanofollis fontis</name>
    <dbReference type="NCBI Taxonomy" id="2052832"/>
    <lineage>
        <taxon>Archaea</taxon>
        <taxon>Methanobacteriati</taxon>
        <taxon>Methanobacteriota</taxon>
        <taxon>Stenosarchaea group</taxon>
        <taxon>Methanomicrobia</taxon>
        <taxon>Methanomicrobiales</taxon>
        <taxon>Methanomicrobiaceae</taxon>
        <taxon>Methanofollis</taxon>
    </lineage>
</organism>
<dbReference type="Pfam" id="PF08447">
    <property type="entry name" value="PAS_3"/>
    <property type="match status" value="1"/>
</dbReference>
<dbReference type="SMART" id="SM00086">
    <property type="entry name" value="PAC"/>
    <property type="match status" value="2"/>
</dbReference>
<dbReference type="SMART" id="SM00065">
    <property type="entry name" value="GAF"/>
    <property type="match status" value="2"/>
</dbReference>
<dbReference type="Pfam" id="PF07568">
    <property type="entry name" value="HisKA_2"/>
    <property type="match status" value="1"/>
</dbReference>
<gene>
    <name evidence="12" type="ORF">CUJ86_06565</name>
</gene>
<dbReference type="GO" id="GO:0004673">
    <property type="term" value="F:protein histidine kinase activity"/>
    <property type="evidence" value="ECO:0007669"/>
    <property type="project" value="UniProtKB-EC"/>
</dbReference>
<dbReference type="Gene3D" id="3.30.450.40">
    <property type="match status" value="2"/>
</dbReference>
<evidence type="ECO:0000256" key="8">
    <source>
        <dbReference type="ARBA" id="ARBA00023026"/>
    </source>
</evidence>
<dbReference type="SUPFAM" id="SSF55781">
    <property type="entry name" value="GAF domain-like"/>
    <property type="match status" value="2"/>
</dbReference>
<dbReference type="GO" id="GO:0005524">
    <property type="term" value="F:ATP binding"/>
    <property type="evidence" value="ECO:0007669"/>
    <property type="project" value="UniProtKB-KW"/>
</dbReference>
<keyword evidence="7" id="KW-0067">ATP-binding</keyword>
<evidence type="ECO:0000256" key="4">
    <source>
        <dbReference type="ARBA" id="ARBA00022679"/>
    </source>
</evidence>
<dbReference type="Pfam" id="PF01590">
    <property type="entry name" value="GAF"/>
    <property type="match status" value="1"/>
</dbReference>
<protein>
    <recommendedName>
        <fullName evidence="2">histidine kinase</fullName>
        <ecNumber evidence="2">2.7.13.3</ecNumber>
    </recommendedName>
</protein>
<dbReference type="InterPro" id="IPR013655">
    <property type="entry name" value="PAS_fold_3"/>
</dbReference>
<sequence>MIPEEEVRRETQDRRIFDSLATPACIFNSITRTVVQGNKIYSAQFGHLLKTVDELFWKSREEYDAFIHQLQTDGSVTDHETVCESRDLFISASPFSRTEVLLTISDITQWKKKERNARIQRDLGIALASCSSIKDALKLCFNAAIAVSGMECGGIYLVEKETGDFVLAHWDNLSEHFVRTVSRMPHDASYTRLILDGKALYSCFNDIQAFFNPAARQEGLCAIGLIPLCHRRQVIGTFNISSRHLKKIPESARNNLEIIASLVGNVIARIQAEEEIAKSKADMQSFFDSIRDYIFVLDEEGGILHTNQAVQECLGYTDEELHTMNVLDVHPPRRRDEALAIVTEMLDGRRDVCPIPLLKKDGGLIPVETRVTPGRWDGKKGLFGLSRDITEREKAKEQLKRHDDILQAVGLTAHSFLQNERWDEEIDRVLERLGEATGVDRIHIFQNHEADGGELLCSQRFEWCIPGVESRMDNTTLQNIPYEKAGFSRWIQELQNGRVVAGNIETFPEEERAFLCSQGIRSLVTVPIVSDSHWWGFIGFETCREERVWSQAENDALRVAADIFGAAIHQTMMNEVFKQPVEQSLLGTYLICNGTFEYVNPRFAEIFGYEVHELVHTEKIENLTHPEDWSLVIEQMQKRLSGEAESAHYEYRALTKGNEIIYIEAYGSSIEYRGKQAIVGNIMDITERKHYENELRDSLQEKVVLLNEIHHRVKNNLQIISALLRLQTMNLNGDSALQGLIDCDNRILTMALIHESLYKSENFMRIEYKSHVNSLTNNFASSDDGSGGVSYDLDIGDIILDLDTAIPCSLVITEFMILSQKDSVRGKGKRRIGIRMNKSPDSQYSLVLSDDRLCLPADIDPDSSKKFGLNLVHKLVTDQLKGTIEVRTGAGTQFEIHFPEIRG</sequence>
<dbReference type="Proteomes" id="UP000292580">
    <property type="component" value="Unassembled WGS sequence"/>
</dbReference>
<feature type="domain" description="PAC" evidence="11">
    <location>
        <begin position="647"/>
        <end position="697"/>
    </location>
</feature>
<keyword evidence="4" id="KW-0808">Transferase</keyword>
<dbReference type="InterPro" id="IPR000014">
    <property type="entry name" value="PAS"/>
</dbReference>
<evidence type="ECO:0000313" key="13">
    <source>
        <dbReference type="Proteomes" id="UP000292580"/>
    </source>
</evidence>
<dbReference type="InterPro" id="IPR016132">
    <property type="entry name" value="Phyto_chromo_attachment"/>
</dbReference>
<dbReference type="PROSITE" id="PS50113">
    <property type="entry name" value="PAC"/>
    <property type="match status" value="2"/>
</dbReference>
<evidence type="ECO:0000313" key="12">
    <source>
        <dbReference type="EMBL" id="TAJ44938.1"/>
    </source>
</evidence>
<dbReference type="InterPro" id="IPR035965">
    <property type="entry name" value="PAS-like_dom_sf"/>
</dbReference>
<dbReference type="InterPro" id="IPR001610">
    <property type="entry name" value="PAC"/>
</dbReference>
<evidence type="ECO:0000259" key="9">
    <source>
        <dbReference type="PROSITE" id="PS50046"/>
    </source>
</evidence>
<dbReference type="InterPro" id="IPR011495">
    <property type="entry name" value="Sig_transdc_His_kin_sub2_dim/P"/>
</dbReference>
<dbReference type="RefSeq" id="WP_130646750.1">
    <property type="nucleotide sequence ID" value="NZ_PGCL01000002.1"/>
</dbReference>
<dbReference type="OrthoDB" id="117117at2157"/>
<proteinExistence type="predicted"/>
<keyword evidence="5" id="KW-0547">Nucleotide-binding</keyword>
<dbReference type="InterPro" id="IPR029016">
    <property type="entry name" value="GAF-like_dom_sf"/>
</dbReference>
<dbReference type="InterPro" id="IPR036890">
    <property type="entry name" value="HATPase_C_sf"/>
</dbReference>
<reference evidence="12 13" key="1">
    <citation type="submission" date="2017-11" db="EMBL/GenBank/DDBJ databases">
        <title>Isolation and Characterization of Methanofollis Species from Methane Seep Offshore SW Taiwan.</title>
        <authorList>
            <person name="Teng N.-H."/>
            <person name="Lai M.-C."/>
            <person name="Chen S.-C."/>
        </authorList>
    </citation>
    <scope>NUCLEOTIDE SEQUENCE [LARGE SCALE GENOMIC DNA]</scope>
    <source>
        <strain evidence="12 13">FWC-SCC2</strain>
    </source>
</reference>
<evidence type="ECO:0000256" key="5">
    <source>
        <dbReference type="ARBA" id="ARBA00022741"/>
    </source>
</evidence>
<dbReference type="PANTHER" id="PTHR41523">
    <property type="entry name" value="TWO-COMPONENT SYSTEM SENSOR PROTEIN"/>
    <property type="match status" value="1"/>
</dbReference>
<comment type="caution">
    <text evidence="12">The sequence shown here is derived from an EMBL/GenBank/DDBJ whole genome shotgun (WGS) entry which is preliminary data.</text>
</comment>
<dbReference type="InterPro" id="IPR013656">
    <property type="entry name" value="PAS_4"/>
</dbReference>
<feature type="domain" description="Phytochrome chromophore attachment site" evidence="9">
    <location>
        <begin position="421"/>
        <end position="566"/>
    </location>
</feature>
<evidence type="ECO:0000256" key="3">
    <source>
        <dbReference type="ARBA" id="ARBA00022553"/>
    </source>
</evidence>
<dbReference type="InterPro" id="IPR003018">
    <property type="entry name" value="GAF"/>
</dbReference>
<evidence type="ECO:0000256" key="7">
    <source>
        <dbReference type="ARBA" id="ARBA00022840"/>
    </source>
</evidence>
<dbReference type="EMBL" id="PGCL01000002">
    <property type="protein sequence ID" value="TAJ44938.1"/>
    <property type="molecule type" value="Genomic_DNA"/>
</dbReference>
<dbReference type="PROSITE" id="PS50112">
    <property type="entry name" value="PAS"/>
    <property type="match status" value="2"/>
</dbReference>
<evidence type="ECO:0000256" key="1">
    <source>
        <dbReference type="ARBA" id="ARBA00000085"/>
    </source>
</evidence>
<dbReference type="SMART" id="SM00091">
    <property type="entry name" value="PAS"/>
    <property type="match status" value="2"/>
</dbReference>
<dbReference type="PROSITE" id="PS50046">
    <property type="entry name" value="PHYTOCHROME_2"/>
    <property type="match status" value="1"/>
</dbReference>
<keyword evidence="8" id="KW-0843">Virulence</keyword>